<name>A0A7Z0EAT3_9MICC</name>
<dbReference type="Proteomes" id="UP000560069">
    <property type="component" value="Unassembled WGS sequence"/>
</dbReference>
<sequence>MYGGDPFIKAVDRAVNEYLQRNTGFTVHSLHGAAGLPVGDEVSVWINASTPQLFIYSSTVNEAETEKLFLLLLEQLEAGGRLTIPQHHEAPLSADRCELSGTV</sequence>
<accession>A0A7Z0EAT3</accession>
<gene>
    <name evidence="1" type="ORF">HNR11_002796</name>
</gene>
<comment type="caution">
    <text evidence="1">The sequence shown here is derived from an EMBL/GenBank/DDBJ whole genome shotgun (WGS) entry which is preliminary data.</text>
</comment>
<evidence type="ECO:0000313" key="1">
    <source>
        <dbReference type="EMBL" id="NYJ18206.1"/>
    </source>
</evidence>
<protein>
    <submittedName>
        <fullName evidence="1">Uncharacterized protein</fullName>
    </submittedName>
</protein>
<proteinExistence type="predicted"/>
<dbReference type="EMBL" id="JACCFQ010000002">
    <property type="protein sequence ID" value="NYJ18206.1"/>
    <property type="molecule type" value="Genomic_DNA"/>
</dbReference>
<evidence type="ECO:0000313" key="2">
    <source>
        <dbReference type="Proteomes" id="UP000560069"/>
    </source>
</evidence>
<reference evidence="1 2" key="1">
    <citation type="submission" date="2020-07" db="EMBL/GenBank/DDBJ databases">
        <title>Sequencing the genomes of 1000 actinobacteria strains.</title>
        <authorList>
            <person name="Klenk H.-P."/>
        </authorList>
    </citation>
    <scope>NUCLEOTIDE SEQUENCE [LARGE SCALE GENOMIC DNA]</scope>
    <source>
        <strain evidence="1 2">DSM 15664</strain>
    </source>
</reference>
<keyword evidence="2" id="KW-1185">Reference proteome</keyword>
<dbReference type="AlphaFoldDB" id="A0A7Z0EAT3"/>
<organism evidence="1 2">
    <name type="scientific">Nesterenkonia sandarakina</name>
    <dbReference type="NCBI Taxonomy" id="272918"/>
    <lineage>
        <taxon>Bacteria</taxon>
        <taxon>Bacillati</taxon>
        <taxon>Actinomycetota</taxon>
        <taxon>Actinomycetes</taxon>
        <taxon>Micrococcales</taxon>
        <taxon>Micrococcaceae</taxon>
        <taxon>Nesterenkonia</taxon>
    </lineage>
</organism>